<proteinExistence type="predicted"/>
<evidence type="ECO:0000313" key="2">
    <source>
        <dbReference type="Proteomes" id="UP000202786"/>
    </source>
</evidence>
<protein>
    <submittedName>
        <fullName evidence="1">Uncharacterized protein</fullName>
    </submittedName>
</protein>
<dbReference type="GeneID" id="16193952"/>
<evidence type="ECO:0000313" key="1">
    <source>
        <dbReference type="EMBL" id="AGM11349.1"/>
    </source>
</evidence>
<dbReference type="RefSeq" id="YP_008059227.1">
    <property type="nucleotide sequence ID" value="NC_021328.1"/>
</dbReference>
<gene>
    <name evidence="1" type="primary">19</name>
    <name evidence="1" type="ORF">HGTV1_19</name>
</gene>
<dbReference type="EMBL" id="KC292026">
    <property type="protein sequence ID" value="AGM11349.1"/>
    <property type="molecule type" value="Genomic_DNA"/>
</dbReference>
<name>R4T6M3_9CAUD</name>
<dbReference type="KEGG" id="vg:16193952"/>
<organism evidence="1 2">
    <name type="scientific">Halogranum tailed virus 1</name>
    <dbReference type="NCBI Taxonomy" id="1273749"/>
    <lineage>
        <taxon>Viruses</taxon>
        <taxon>Duplodnaviria</taxon>
        <taxon>Heunggongvirae</taxon>
        <taxon>Uroviricota</taxon>
        <taxon>Caudoviricetes</taxon>
        <taxon>Thumleimavirales</taxon>
        <taxon>Halomagnusviridae</taxon>
        <taxon>Hagravirus</taxon>
        <taxon>Hagravirus capitaneum</taxon>
        <taxon>Hagravirus HGTV1</taxon>
    </lineage>
</organism>
<reference evidence="1 2" key="1">
    <citation type="submission" date="2012-12" db="EMBL/GenBank/DDBJ databases">
        <authorList>
            <person name="Sencilo A."/>
            <person name="Jacobs-Sera D."/>
            <person name="Russell D.A."/>
            <person name="Ko C."/>
            <person name="Atanasova N."/>
            <person name="Osterlund E."/>
            <person name="Oksanen H.M."/>
            <person name="Bamford D.H."/>
            <person name="Hatfull G.F."/>
            <person name="Roine E."/>
            <person name="Hendrix R.W."/>
        </authorList>
    </citation>
    <scope>NUCLEOTIDE SEQUENCE [LARGE SCALE GENOMIC DNA]</scope>
</reference>
<accession>R4T6M3</accession>
<dbReference type="Proteomes" id="UP000202786">
    <property type="component" value="Segment"/>
</dbReference>
<sequence length="148" mass="16454">MNQDTAIDFYERVTQGTKQKKTISLEHESGATLEGVEMHPVDKRMLASVIQRLPDEMFDAVDEAEDADAAEDAIDESEELSMAAVTEDTVEAFEDLCKASLSHPDLAPPQMNDIVDNLNFEMLFRVGTEVIDMSVESDGAVKDFHEQD</sequence>
<keyword evidence="2" id="KW-1185">Reference proteome</keyword>